<name>A0ACB8XNA2_ARCLA</name>
<keyword evidence="2" id="KW-1185">Reference proteome</keyword>
<evidence type="ECO:0000313" key="1">
    <source>
        <dbReference type="EMBL" id="KAI3669689.1"/>
    </source>
</evidence>
<reference evidence="1 2" key="2">
    <citation type="journal article" date="2022" name="Mol. Ecol. Resour.">
        <title>The genomes of chicory, endive, great burdock and yacon provide insights into Asteraceae paleo-polyploidization history and plant inulin production.</title>
        <authorList>
            <person name="Fan W."/>
            <person name="Wang S."/>
            <person name="Wang H."/>
            <person name="Wang A."/>
            <person name="Jiang F."/>
            <person name="Liu H."/>
            <person name="Zhao H."/>
            <person name="Xu D."/>
            <person name="Zhang Y."/>
        </authorList>
    </citation>
    <scope>NUCLEOTIDE SEQUENCE [LARGE SCALE GENOMIC DNA]</scope>
    <source>
        <strain evidence="2">cv. Niubang</strain>
    </source>
</reference>
<sequence length="69" mass="7328">MMEMRTIEVLNLPMKGNRDLKLTGDGTGSGCSRMGKDVAVVLVGCTGEVSCTDEYRCAGEGNVGSRKSR</sequence>
<proteinExistence type="predicted"/>
<organism evidence="1 2">
    <name type="scientific">Arctium lappa</name>
    <name type="common">Greater burdock</name>
    <name type="synonym">Lappa major</name>
    <dbReference type="NCBI Taxonomy" id="4217"/>
    <lineage>
        <taxon>Eukaryota</taxon>
        <taxon>Viridiplantae</taxon>
        <taxon>Streptophyta</taxon>
        <taxon>Embryophyta</taxon>
        <taxon>Tracheophyta</taxon>
        <taxon>Spermatophyta</taxon>
        <taxon>Magnoliopsida</taxon>
        <taxon>eudicotyledons</taxon>
        <taxon>Gunneridae</taxon>
        <taxon>Pentapetalae</taxon>
        <taxon>asterids</taxon>
        <taxon>campanulids</taxon>
        <taxon>Asterales</taxon>
        <taxon>Asteraceae</taxon>
        <taxon>Carduoideae</taxon>
        <taxon>Cardueae</taxon>
        <taxon>Arctiinae</taxon>
        <taxon>Arctium</taxon>
    </lineage>
</organism>
<dbReference type="Proteomes" id="UP001055879">
    <property type="component" value="Linkage Group LG16"/>
</dbReference>
<reference evidence="2" key="1">
    <citation type="journal article" date="2022" name="Mol. Ecol. Resour.">
        <title>The genomes of chicory, endive, great burdock and yacon provide insights into Asteraceae palaeo-polyploidization history and plant inulin production.</title>
        <authorList>
            <person name="Fan W."/>
            <person name="Wang S."/>
            <person name="Wang H."/>
            <person name="Wang A."/>
            <person name="Jiang F."/>
            <person name="Liu H."/>
            <person name="Zhao H."/>
            <person name="Xu D."/>
            <person name="Zhang Y."/>
        </authorList>
    </citation>
    <scope>NUCLEOTIDE SEQUENCE [LARGE SCALE GENOMIC DNA]</scope>
    <source>
        <strain evidence="2">cv. Niubang</strain>
    </source>
</reference>
<comment type="caution">
    <text evidence="1">The sequence shown here is derived from an EMBL/GenBank/DDBJ whole genome shotgun (WGS) entry which is preliminary data.</text>
</comment>
<dbReference type="EMBL" id="CM042062">
    <property type="protein sequence ID" value="KAI3669689.1"/>
    <property type="molecule type" value="Genomic_DNA"/>
</dbReference>
<evidence type="ECO:0000313" key="2">
    <source>
        <dbReference type="Proteomes" id="UP001055879"/>
    </source>
</evidence>
<gene>
    <name evidence="1" type="ORF">L6452_41027</name>
</gene>
<protein>
    <submittedName>
        <fullName evidence="1">Uncharacterized protein</fullName>
    </submittedName>
</protein>
<accession>A0ACB8XNA2</accession>